<gene>
    <name evidence="5" type="ORF">ElyMa_002278900</name>
</gene>
<dbReference type="GO" id="GO:0005634">
    <property type="term" value="C:nucleus"/>
    <property type="evidence" value="ECO:0007669"/>
    <property type="project" value="UniProtKB-SubCell"/>
</dbReference>
<dbReference type="SUPFAM" id="SSF46785">
    <property type="entry name" value="Winged helix' DNA-binding domain"/>
    <property type="match status" value="1"/>
</dbReference>
<dbReference type="InterPro" id="IPR050211">
    <property type="entry name" value="FOX_domain-containing"/>
</dbReference>
<evidence type="ECO:0000313" key="5">
    <source>
        <dbReference type="EMBL" id="GFR79011.1"/>
    </source>
</evidence>
<dbReference type="Gene3D" id="1.10.10.10">
    <property type="entry name" value="Winged helix-like DNA-binding domain superfamily/Winged helix DNA-binding domain"/>
    <property type="match status" value="1"/>
</dbReference>
<dbReference type="CDD" id="cd20035">
    <property type="entry name" value="FH_FOXQ2-like"/>
    <property type="match status" value="1"/>
</dbReference>
<keyword evidence="6" id="KW-1185">Reference proteome</keyword>
<protein>
    <submittedName>
        <fullName evidence="5">Forkhead box protein B1</fullName>
    </submittedName>
</protein>
<proteinExistence type="predicted"/>
<dbReference type="PROSITE" id="PS50039">
    <property type="entry name" value="FORK_HEAD_3"/>
    <property type="match status" value="1"/>
</dbReference>
<evidence type="ECO:0000256" key="2">
    <source>
        <dbReference type="PROSITE-ProRule" id="PRU00089"/>
    </source>
</evidence>
<dbReference type="InterPro" id="IPR047519">
    <property type="entry name" value="FH_FOXQ2-like"/>
</dbReference>
<feature type="compositionally biased region" description="Acidic residues" evidence="3">
    <location>
        <begin position="388"/>
        <end position="407"/>
    </location>
</feature>
<dbReference type="GO" id="GO:0000981">
    <property type="term" value="F:DNA-binding transcription factor activity, RNA polymerase II-specific"/>
    <property type="evidence" value="ECO:0007669"/>
    <property type="project" value="TreeGrafter"/>
</dbReference>
<evidence type="ECO:0000259" key="4">
    <source>
        <dbReference type="PROSITE" id="PS50039"/>
    </source>
</evidence>
<reference evidence="5 6" key="1">
    <citation type="journal article" date="2021" name="Elife">
        <title>Chloroplast acquisition without the gene transfer in kleptoplastic sea slugs, Plakobranchus ocellatus.</title>
        <authorList>
            <person name="Maeda T."/>
            <person name="Takahashi S."/>
            <person name="Yoshida T."/>
            <person name="Shimamura S."/>
            <person name="Takaki Y."/>
            <person name="Nagai Y."/>
            <person name="Toyoda A."/>
            <person name="Suzuki Y."/>
            <person name="Arimoto A."/>
            <person name="Ishii H."/>
            <person name="Satoh N."/>
            <person name="Nishiyama T."/>
            <person name="Hasebe M."/>
            <person name="Maruyama T."/>
            <person name="Minagawa J."/>
            <person name="Obokata J."/>
            <person name="Shigenobu S."/>
        </authorList>
    </citation>
    <scope>NUCLEOTIDE SEQUENCE [LARGE SCALE GENOMIC DNA]</scope>
</reference>
<dbReference type="InterPro" id="IPR001766">
    <property type="entry name" value="Fork_head_dom"/>
</dbReference>
<dbReference type="GO" id="GO:0000978">
    <property type="term" value="F:RNA polymerase II cis-regulatory region sequence-specific DNA binding"/>
    <property type="evidence" value="ECO:0007669"/>
    <property type="project" value="TreeGrafter"/>
</dbReference>
<keyword evidence="2" id="KW-0539">Nucleus</keyword>
<dbReference type="InterPro" id="IPR036388">
    <property type="entry name" value="WH-like_DNA-bd_sf"/>
</dbReference>
<feature type="domain" description="Fork-head" evidence="4">
    <location>
        <begin position="423"/>
        <end position="511"/>
    </location>
</feature>
<name>A0AAV4G2V3_9GAST</name>
<sequence length="630" mass="69839">MMASIVKTVLPSFSIFRKIKRPLTPQVESSFHTPSCRKDEINYEPEPPVVTNNEPSRTLSPCDGNSEHSVEGCFDGHTQISGLQVDVLKISRDITTSFDGLTCSTNTRIAADQHQLDNMTTQCTNFTEVYPSVYTDVLACDEHVQAVKAYVSTGNTQPDLKNPEVLAVMNENQSAWATMTRCQDMPDYNLHHSAQSAFPLSIGAAECFSRSTPSLNNPLLWPEAQAMSSHVYSSFPTVAAPDSLVETFDNQTDFSNSLYCPIGEAFTADDVGQSMISSSIPYHPTCLSDDLLDKPNTGEFHGLTSYMTANNLGYGHEGTFVNVSEQPSRDESQYIYTHPTGGYNSSSLSAEQIDLINETDRPGTTGTGFYDKSNDMEQYNATKRVEKESEENEIEEDLDNGDECATDEDQRGKDRQGSSKVESYITLISKAILDSPERKLPISDIYAHIRKHNPGISTSQKSWQNTVRHNLSLNECFVKQVRKGKGRGHYWMVHPACVDDFLKGNYRRRHARRRAKKCPLMARETNFMDGNISEHSSGSFLQLENVPDTQPLPADTALWDATTQLIKRGTSMEIQPALAVSNPLAEQGCLMFDQVDNLGQALGNVSASWFVGGETPSSTDWLEFPISCSL</sequence>
<evidence type="ECO:0000313" key="6">
    <source>
        <dbReference type="Proteomes" id="UP000762676"/>
    </source>
</evidence>
<comment type="subcellular location">
    <subcellularLocation>
        <location evidence="2">Nucleus</location>
    </subcellularLocation>
</comment>
<comment type="caution">
    <text evidence="5">The sequence shown here is derived from an EMBL/GenBank/DDBJ whole genome shotgun (WGS) entry which is preliminary data.</text>
</comment>
<dbReference type="Proteomes" id="UP000762676">
    <property type="component" value="Unassembled WGS sequence"/>
</dbReference>
<feature type="compositionally biased region" description="Basic and acidic residues" evidence="3">
    <location>
        <begin position="408"/>
        <end position="417"/>
    </location>
</feature>
<accession>A0AAV4G2V3</accession>
<dbReference type="PANTHER" id="PTHR11829:SF142">
    <property type="entry name" value="FORK-HEAD DOMAIN-CONTAINING PROTEIN"/>
    <property type="match status" value="1"/>
</dbReference>
<dbReference type="GO" id="GO:0030154">
    <property type="term" value="P:cell differentiation"/>
    <property type="evidence" value="ECO:0007669"/>
    <property type="project" value="TreeGrafter"/>
</dbReference>
<evidence type="ECO:0000256" key="1">
    <source>
        <dbReference type="ARBA" id="ARBA00023125"/>
    </source>
</evidence>
<dbReference type="PANTHER" id="PTHR11829">
    <property type="entry name" value="FORKHEAD BOX PROTEIN"/>
    <property type="match status" value="1"/>
</dbReference>
<dbReference type="InterPro" id="IPR036390">
    <property type="entry name" value="WH_DNA-bd_sf"/>
</dbReference>
<keyword evidence="1 2" id="KW-0238">DNA-binding</keyword>
<dbReference type="AlphaFoldDB" id="A0AAV4G2V3"/>
<dbReference type="SMART" id="SM00339">
    <property type="entry name" value="FH"/>
    <property type="match status" value="1"/>
</dbReference>
<feature type="DNA-binding region" description="Fork-head" evidence="2">
    <location>
        <begin position="423"/>
        <end position="511"/>
    </location>
</feature>
<dbReference type="GO" id="GO:0009653">
    <property type="term" value="P:anatomical structure morphogenesis"/>
    <property type="evidence" value="ECO:0007669"/>
    <property type="project" value="TreeGrafter"/>
</dbReference>
<dbReference type="EMBL" id="BMAT01004718">
    <property type="protein sequence ID" value="GFR79011.1"/>
    <property type="molecule type" value="Genomic_DNA"/>
</dbReference>
<evidence type="ECO:0000256" key="3">
    <source>
        <dbReference type="SAM" id="MobiDB-lite"/>
    </source>
</evidence>
<feature type="region of interest" description="Disordered" evidence="3">
    <location>
        <begin position="382"/>
        <end position="420"/>
    </location>
</feature>
<organism evidence="5 6">
    <name type="scientific">Elysia marginata</name>
    <dbReference type="NCBI Taxonomy" id="1093978"/>
    <lineage>
        <taxon>Eukaryota</taxon>
        <taxon>Metazoa</taxon>
        <taxon>Spiralia</taxon>
        <taxon>Lophotrochozoa</taxon>
        <taxon>Mollusca</taxon>
        <taxon>Gastropoda</taxon>
        <taxon>Heterobranchia</taxon>
        <taxon>Euthyneura</taxon>
        <taxon>Panpulmonata</taxon>
        <taxon>Sacoglossa</taxon>
        <taxon>Placobranchoidea</taxon>
        <taxon>Plakobranchidae</taxon>
        <taxon>Elysia</taxon>
    </lineage>
</organism>
<dbReference type="PRINTS" id="PR00053">
    <property type="entry name" value="FORKHEAD"/>
</dbReference>
<feature type="region of interest" description="Disordered" evidence="3">
    <location>
        <begin position="27"/>
        <end position="64"/>
    </location>
</feature>
<dbReference type="Pfam" id="PF00250">
    <property type="entry name" value="Forkhead"/>
    <property type="match status" value="1"/>
</dbReference>